<dbReference type="InterPro" id="IPR021449">
    <property type="entry name" value="DUF3099"/>
</dbReference>
<keyword evidence="2" id="KW-0812">Transmembrane</keyword>
<comment type="caution">
    <text evidence="3">The sequence shown here is derived from an EMBL/GenBank/DDBJ whole genome shotgun (WGS) entry which is preliminary data.</text>
</comment>
<organism evidence="3 4">
    <name type="scientific">Corynebacterium yudongzhengii</name>
    <dbReference type="NCBI Taxonomy" id="2080740"/>
    <lineage>
        <taxon>Bacteria</taxon>
        <taxon>Bacillati</taxon>
        <taxon>Actinomycetota</taxon>
        <taxon>Actinomycetes</taxon>
        <taxon>Mycobacteriales</taxon>
        <taxon>Corynebacteriaceae</taxon>
        <taxon>Corynebacterium</taxon>
    </lineage>
</organism>
<keyword evidence="2" id="KW-1133">Transmembrane helix</keyword>
<feature type="region of interest" description="Disordered" evidence="1">
    <location>
        <begin position="137"/>
        <end position="161"/>
    </location>
</feature>
<feature type="transmembrane region" description="Helical" evidence="2">
    <location>
        <begin position="59"/>
        <end position="80"/>
    </location>
</feature>
<dbReference type="Proteomes" id="UP000244989">
    <property type="component" value="Unassembled WGS sequence"/>
</dbReference>
<reference evidence="4" key="1">
    <citation type="submission" date="2018-04" db="EMBL/GenBank/DDBJ databases">
        <authorList>
            <person name="Liu S."/>
            <person name="Wang Z."/>
            <person name="Li J."/>
        </authorList>
    </citation>
    <scope>NUCLEOTIDE SEQUENCE [LARGE SCALE GENOMIC DNA]</scope>
    <source>
        <strain evidence="4">2189</strain>
    </source>
</reference>
<proteinExistence type="predicted"/>
<sequence length="161" mass="18564">MASSQVPGLVWGFMNETLDADDEGFSESRRTFRLRRGPAELITDARPSSHQNRRRRQKWYWALQLSRVPTTILAGLSFFWWDNLALTVVFFILAVPAPALAVVLANEKGPKLDKRERNTYKPGLARQIRYEQVQAAQHARELDADEKHPVVIDHDDEPTRR</sequence>
<dbReference type="EMBL" id="QEEZ01000020">
    <property type="protein sequence ID" value="PWC01035.1"/>
    <property type="molecule type" value="Genomic_DNA"/>
</dbReference>
<gene>
    <name evidence="3" type="ORF">DF222_09485</name>
</gene>
<accession>A0A2U1T4Y8</accession>
<feature type="transmembrane region" description="Helical" evidence="2">
    <location>
        <begin position="86"/>
        <end position="105"/>
    </location>
</feature>
<dbReference type="AlphaFoldDB" id="A0A2U1T4Y8"/>
<protein>
    <submittedName>
        <fullName evidence="3">DUF3099 domain-containing protein</fullName>
    </submittedName>
</protein>
<name>A0A2U1T4Y8_9CORY</name>
<evidence type="ECO:0000313" key="4">
    <source>
        <dbReference type="Proteomes" id="UP000244989"/>
    </source>
</evidence>
<keyword evidence="2" id="KW-0472">Membrane</keyword>
<feature type="compositionally biased region" description="Basic and acidic residues" evidence="1">
    <location>
        <begin position="138"/>
        <end position="161"/>
    </location>
</feature>
<dbReference type="Pfam" id="PF11298">
    <property type="entry name" value="DUF3099"/>
    <property type="match status" value="1"/>
</dbReference>
<keyword evidence="4" id="KW-1185">Reference proteome</keyword>
<evidence type="ECO:0000256" key="2">
    <source>
        <dbReference type="SAM" id="Phobius"/>
    </source>
</evidence>
<dbReference type="KEGG" id="cyz:C3B44_04810"/>
<evidence type="ECO:0000256" key="1">
    <source>
        <dbReference type="SAM" id="MobiDB-lite"/>
    </source>
</evidence>
<evidence type="ECO:0000313" key="3">
    <source>
        <dbReference type="EMBL" id="PWC01035.1"/>
    </source>
</evidence>